<feature type="region of interest" description="Disordered" evidence="1">
    <location>
        <begin position="381"/>
        <end position="421"/>
    </location>
</feature>
<feature type="region of interest" description="Disordered" evidence="1">
    <location>
        <begin position="1"/>
        <end position="297"/>
    </location>
</feature>
<protein>
    <submittedName>
        <fullName evidence="2">Uu.00g091310.m01.CDS01</fullName>
    </submittedName>
</protein>
<feature type="compositionally biased region" description="Polar residues" evidence="1">
    <location>
        <begin position="107"/>
        <end position="127"/>
    </location>
</feature>
<dbReference type="Proteomes" id="UP001295740">
    <property type="component" value="Unassembled WGS sequence"/>
</dbReference>
<dbReference type="AlphaFoldDB" id="A0AAI8VP89"/>
<evidence type="ECO:0000313" key="2">
    <source>
        <dbReference type="EMBL" id="CAJ2507945.1"/>
    </source>
</evidence>
<reference evidence="2" key="1">
    <citation type="submission" date="2023-10" db="EMBL/GenBank/DDBJ databases">
        <authorList>
            <person name="Hackl T."/>
        </authorList>
    </citation>
    <scope>NUCLEOTIDE SEQUENCE</scope>
</reference>
<evidence type="ECO:0000256" key="1">
    <source>
        <dbReference type="SAM" id="MobiDB-lite"/>
    </source>
</evidence>
<feature type="compositionally biased region" description="Basic and acidic residues" evidence="1">
    <location>
        <begin position="395"/>
        <end position="404"/>
    </location>
</feature>
<feature type="region of interest" description="Disordered" evidence="1">
    <location>
        <begin position="439"/>
        <end position="509"/>
    </location>
</feature>
<feature type="compositionally biased region" description="Basic and acidic residues" evidence="1">
    <location>
        <begin position="249"/>
        <end position="261"/>
    </location>
</feature>
<feature type="compositionally biased region" description="Basic and acidic residues" evidence="1">
    <location>
        <begin position="87"/>
        <end position="105"/>
    </location>
</feature>
<dbReference type="EMBL" id="CAUWAG010000010">
    <property type="protein sequence ID" value="CAJ2507945.1"/>
    <property type="molecule type" value="Genomic_DNA"/>
</dbReference>
<accession>A0AAI8VP89</accession>
<sequence length="541" mass="59589">MGKHSPASSRIAHVEEADDDGEIVPGSKPKYARSTAPSSPTKKHSPNTGKTRRESRLDSSSVVTRGSTESSDSTEHPSSRRTSKMKSKGEKEKRRSSTVVVDKRPSVRSSKTTPAPSSRASDESSTYYGVPHQTVAASSSRPRSHTRPESYYGQSSRQHRPPLSSSAYYQQPTPSPSHFIPPSFPPQPWAVAPEPPMPPPAGSDHFNRPLALRFQRPQSAMGFQHSSSPHDYDPPQERSLAQRSSARKTSKDHDDRTDRMRMPPPPRPQSARPNTVGIRPPPPRKSVVFDDDDLDGDDSMYRAVARRVSVEYGVGDLPPRTRRRSGVDSIYANDGYELEPASRSRRGSHTHYDDQLRNATQYQDDVNGGPSALLTAEALRRVKNGGSSRSTRSSASRDESDYKHSATTRTTRSGSGDDDITIKVPMGAIVEVGNAKIHCKDGGDISLGRSGTSRGGSDRATSYGDERSRRSDRSTTTRTRTSSQAPSYHRGLLPLPPPPRYAPPMTYDPHALAYDSHPLPFSQPHNHPFPDYYDTSGQHYF</sequence>
<evidence type="ECO:0000313" key="3">
    <source>
        <dbReference type="Proteomes" id="UP001295740"/>
    </source>
</evidence>
<gene>
    <name evidence="2" type="ORF">KHLLAP_LOCUS8413</name>
</gene>
<feature type="compositionally biased region" description="Polar residues" evidence="1">
    <location>
        <begin position="58"/>
        <end position="71"/>
    </location>
</feature>
<proteinExistence type="predicted"/>
<name>A0AAI8VP89_9PEZI</name>
<comment type="caution">
    <text evidence="2">The sequence shown here is derived from an EMBL/GenBank/DDBJ whole genome shotgun (WGS) entry which is preliminary data.</text>
</comment>
<organism evidence="2 3">
    <name type="scientific">Anthostomella pinea</name>
    <dbReference type="NCBI Taxonomy" id="933095"/>
    <lineage>
        <taxon>Eukaryota</taxon>
        <taxon>Fungi</taxon>
        <taxon>Dikarya</taxon>
        <taxon>Ascomycota</taxon>
        <taxon>Pezizomycotina</taxon>
        <taxon>Sordariomycetes</taxon>
        <taxon>Xylariomycetidae</taxon>
        <taxon>Xylariales</taxon>
        <taxon>Xylariaceae</taxon>
        <taxon>Anthostomella</taxon>
    </lineage>
</organism>
<feature type="compositionally biased region" description="Pro residues" evidence="1">
    <location>
        <begin position="182"/>
        <end position="201"/>
    </location>
</feature>
<keyword evidence="3" id="KW-1185">Reference proteome</keyword>
<feature type="compositionally biased region" description="Basic and acidic residues" evidence="1">
    <location>
        <begin position="464"/>
        <end position="475"/>
    </location>
</feature>
<feature type="region of interest" description="Disordered" evidence="1">
    <location>
        <begin position="314"/>
        <end position="352"/>
    </location>
</feature>